<dbReference type="Pfam" id="PF00300">
    <property type="entry name" value="His_Phos_1"/>
    <property type="match status" value="1"/>
</dbReference>
<dbReference type="CDD" id="cd07067">
    <property type="entry name" value="HP_PGM_like"/>
    <property type="match status" value="1"/>
</dbReference>
<organism evidence="1 2">
    <name type="scientific">Streptomyces calvus</name>
    <dbReference type="NCBI Taxonomy" id="67282"/>
    <lineage>
        <taxon>Bacteria</taxon>
        <taxon>Bacillati</taxon>
        <taxon>Actinomycetota</taxon>
        <taxon>Actinomycetes</taxon>
        <taxon>Kitasatosporales</taxon>
        <taxon>Streptomycetaceae</taxon>
        <taxon>Streptomyces</taxon>
    </lineage>
</organism>
<dbReference type="EMBL" id="JACJIE010000005">
    <property type="protein sequence ID" value="MBA8944420.1"/>
    <property type="molecule type" value="Genomic_DNA"/>
</dbReference>
<dbReference type="RefSeq" id="WP_233452302.1">
    <property type="nucleotide sequence ID" value="NZ_BMSU01000006.1"/>
</dbReference>
<reference evidence="1 2" key="1">
    <citation type="submission" date="2020-08" db="EMBL/GenBank/DDBJ databases">
        <title>Genomic Encyclopedia of Type Strains, Phase III (KMG-III): the genomes of soil and plant-associated and newly described type strains.</title>
        <authorList>
            <person name="Whitman W."/>
        </authorList>
    </citation>
    <scope>NUCLEOTIDE SEQUENCE [LARGE SCALE GENOMIC DNA]</scope>
    <source>
        <strain evidence="1 2">CECT 3271</strain>
    </source>
</reference>
<dbReference type="GO" id="GO:0016791">
    <property type="term" value="F:phosphatase activity"/>
    <property type="evidence" value="ECO:0007669"/>
    <property type="project" value="TreeGrafter"/>
</dbReference>
<protein>
    <submittedName>
        <fullName evidence="1">Phosphoglycerate mutase</fullName>
        <ecNumber evidence="1">5.4.2.12</ecNumber>
    </submittedName>
</protein>
<dbReference type="Proteomes" id="UP000530412">
    <property type="component" value="Unassembled WGS sequence"/>
</dbReference>
<dbReference type="InterPro" id="IPR029033">
    <property type="entry name" value="His_PPase_superfam"/>
</dbReference>
<evidence type="ECO:0000313" key="1">
    <source>
        <dbReference type="EMBL" id="MBA8944420.1"/>
    </source>
</evidence>
<dbReference type="GO" id="GO:0004619">
    <property type="term" value="F:phosphoglycerate mutase activity"/>
    <property type="evidence" value="ECO:0007669"/>
    <property type="project" value="UniProtKB-EC"/>
</dbReference>
<sequence>MPESPPPRGPGRSLRIYLVRHGQSEWQLNPGDDLDMPLSALGHEQAALLADWCARRAPLDAGSRFDVGPLRTSPLRRARQTAAPLAAALGAGVDTQPSLSEAPYRVIGELPRADTPLTPPVGEVSARYREFRRQVRGALAELVESADGSGRPVLAVTHGGVIKTVLRVVAGTDAFCARLYNCGITALDWKEGIWRVAHVNLWDHLPPALRTT</sequence>
<dbReference type="GO" id="GO:0005737">
    <property type="term" value="C:cytoplasm"/>
    <property type="evidence" value="ECO:0007669"/>
    <property type="project" value="TreeGrafter"/>
</dbReference>
<dbReference type="InterPro" id="IPR013078">
    <property type="entry name" value="His_Pase_superF_clade-1"/>
</dbReference>
<dbReference type="SMART" id="SM00855">
    <property type="entry name" value="PGAM"/>
    <property type="match status" value="1"/>
</dbReference>
<gene>
    <name evidence="1" type="ORF">FHS33_002858</name>
</gene>
<dbReference type="SUPFAM" id="SSF53254">
    <property type="entry name" value="Phosphoglycerate mutase-like"/>
    <property type="match status" value="1"/>
</dbReference>
<dbReference type="PANTHER" id="PTHR48100:SF1">
    <property type="entry name" value="HISTIDINE PHOSPHATASE FAMILY PROTEIN-RELATED"/>
    <property type="match status" value="1"/>
</dbReference>
<proteinExistence type="predicted"/>
<dbReference type="InterPro" id="IPR050275">
    <property type="entry name" value="PGM_Phosphatase"/>
</dbReference>
<comment type="caution">
    <text evidence="1">The sequence shown here is derived from an EMBL/GenBank/DDBJ whole genome shotgun (WGS) entry which is preliminary data.</text>
</comment>
<name>A0AA40VHW6_9ACTN</name>
<dbReference type="EC" id="5.4.2.12" evidence="1"/>
<dbReference type="PANTHER" id="PTHR48100">
    <property type="entry name" value="BROAD-SPECIFICITY PHOSPHATASE YOR283W-RELATED"/>
    <property type="match status" value="1"/>
</dbReference>
<accession>A0AA40VHW6</accession>
<dbReference type="AlphaFoldDB" id="A0AA40VHW6"/>
<dbReference type="Gene3D" id="3.40.50.1240">
    <property type="entry name" value="Phosphoglycerate mutase-like"/>
    <property type="match status" value="1"/>
</dbReference>
<keyword evidence="1" id="KW-0413">Isomerase</keyword>
<evidence type="ECO:0000313" key="2">
    <source>
        <dbReference type="Proteomes" id="UP000530412"/>
    </source>
</evidence>